<proteinExistence type="predicted"/>
<evidence type="ECO:0000256" key="8">
    <source>
        <dbReference type="ARBA" id="ARBA00022801"/>
    </source>
</evidence>
<keyword evidence="8" id="KW-0378">Hydrolase</keyword>
<dbReference type="NCBIfam" id="NF033748">
    <property type="entry name" value="class_F_sortase"/>
    <property type="match status" value="1"/>
</dbReference>
<evidence type="ECO:0000256" key="9">
    <source>
        <dbReference type="ARBA" id="ARBA00022989"/>
    </source>
</evidence>
<evidence type="ECO:0000256" key="13">
    <source>
        <dbReference type="SAM" id="Phobius"/>
    </source>
</evidence>
<evidence type="ECO:0000256" key="12">
    <source>
        <dbReference type="SAM" id="MobiDB-lite"/>
    </source>
</evidence>
<dbReference type="SUPFAM" id="SSF158472">
    <property type="entry name" value="HAMP domain-like"/>
    <property type="match status" value="1"/>
</dbReference>
<protein>
    <recommendedName>
        <fullName evidence="3">histidine kinase</fullName>
        <ecNumber evidence="3">2.7.13.3</ecNumber>
    </recommendedName>
</protein>
<dbReference type="CDD" id="cd05829">
    <property type="entry name" value="Sortase_F"/>
    <property type="match status" value="1"/>
</dbReference>
<dbReference type="InterPro" id="IPR003594">
    <property type="entry name" value="HATPase_dom"/>
</dbReference>
<dbReference type="InterPro" id="IPR003660">
    <property type="entry name" value="HAMP_dom"/>
</dbReference>
<dbReference type="Pfam" id="PF00512">
    <property type="entry name" value="HisKA"/>
    <property type="match status" value="1"/>
</dbReference>
<evidence type="ECO:0000256" key="1">
    <source>
        <dbReference type="ARBA" id="ARBA00000085"/>
    </source>
</evidence>
<comment type="catalytic activity">
    <reaction evidence="1">
        <text>ATP + protein L-histidine = ADP + protein N-phospho-L-histidine.</text>
        <dbReference type="EC" id="2.7.13.3"/>
    </reaction>
</comment>
<dbReference type="InterPro" id="IPR004358">
    <property type="entry name" value="Sig_transdc_His_kin-like_C"/>
</dbReference>
<dbReference type="SUPFAM" id="SSF47384">
    <property type="entry name" value="Homodimeric domain of signal transducing histidine kinase"/>
    <property type="match status" value="1"/>
</dbReference>
<keyword evidence="6 13" id="KW-0812">Transmembrane</keyword>
<evidence type="ECO:0000259" key="15">
    <source>
        <dbReference type="PROSITE" id="PS50885"/>
    </source>
</evidence>
<feature type="compositionally biased region" description="Polar residues" evidence="12">
    <location>
        <begin position="536"/>
        <end position="549"/>
    </location>
</feature>
<feature type="region of interest" description="Disordered" evidence="12">
    <location>
        <begin position="522"/>
        <end position="553"/>
    </location>
</feature>
<evidence type="ECO:0000256" key="3">
    <source>
        <dbReference type="ARBA" id="ARBA00012438"/>
    </source>
</evidence>
<evidence type="ECO:0000256" key="10">
    <source>
        <dbReference type="ARBA" id="ARBA00023012"/>
    </source>
</evidence>
<comment type="caution">
    <text evidence="16">The sequence shown here is derived from an EMBL/GenBank/DDBJ whole genome shotgun (WGS) entry which is preliminary data.</text>
</comment>
<dbReference type="Pfam" id="PF04203">
    <property type="entry name" value="Sortase"/>
    <property type="match status" value="1"/>
</dbReference>
<reference evidence="17" key="1">
    <citation type="journal article" date="2019" name="Int. J. Syst. Evol. Microbiol.">
        <title>The Global Catalogue of Microorganisms (GCM) 10K type strain sequencing project: providing services to taxonomists for standard genome sequencing and annotation.</title>
        <authorList>
            <consortium name="The Broad Institute Genomics Platform"/>
            <consortium name="The Broad Institute Genome Sequencing Center for Infectious Disease"/>
            <person name="Wu L."/>
            <person name="Ma J."/>
        </authorList>
    </citation>
    <scope>NUCLEOTIDE SEQUENCE [LARGE SCALE GENOMIC DNA]</scope>
    <source>
        <strain evidence="17">JCM 16924</strain>
    </source>
</reference>
<feature type="region of interest" description="Disordered" evidence="12">
    <location>
        <begin position="477"/>
        <end position="501"/>
    </location>
</feature>
<dbReference type="PANTHER" id="PTHR45436:SF5">
    <property type="entry name" value="SENSOR HISTIDINE KINASE TRCS"/>
    <property type="match status" value="1"/>
</dbReference>
<evidence type="ECO:0000256" key="4">
    <source>
        <dbReference type="ARBA" id="ARBA00022553"/>
    </source>
</evidence>
<dbReference type="Gene3D" id="6.10.340.10">
    <property type="match status" value="1"/>
</dbReference>
<keyword evidence="4" id="KW-0597">Phosphoprotein</keyword>
<dbReference type="PRINTS" id="PR00344">
    <property type="entry name" value="BCTRLSENSOR"/>
</dbReference>
<evidence type="ECO:0000256" key="6">
    <source>
        <dbReference type="ARBA" id="ARBA00022692"/>
    </source>
</evidence>
<dbReference type="EMBL" id="BAAAZX010000008">
    <property type="protein sequence ID" value="GAA3994907.1"/>
    <property type="molecule type" value="Genomic_DNA"/>
</dbReference>
<feature type="compositionally biased region" description="Basic residues" evidence="12">
    <location>
        <begin position="477"/>
        <end position="493"/>
    </location>
</feature>
<sequence length="710" mass="76603">MLREPLLIESVVALAVMTVVSVALGWLMAGRVREPLRTMTARARRISADNLRERLAVPGPDDELKAMADTIDDVLARLEGAFEAQQRFVANASHELRTPLTLQQTIVDVALADPDASVDTLRAALLRSRAAGEEQERLIDALLTLARSQRGLERREFVDLTAIVRERLPTGGPRVEARLDPAPVFGDPQLIERLVVNLTDNAVRHNLPAAAGEERWVRVWTGLDPAGRAGLRIENSGPVISPEQAPGLFQPFRRLGPERVRKRDGVGLGLSIVAAVVAAHGGRVLARTRPQGGLTVDVSLPGHPVAGGGDAVRADVLGWCPGLVSWVGVRRRDPAPGRLCHLFTTRCRAASSLPSICNPARRATGRADRRERAIHAPNCPERHGTCLHRRTGGCRAGVRRRGDPDPGPHQRPVRRCRRDPGPVRDHRTERSSDRRLAECRTDPGAFAGPGVRGAERSARHRCRRGVGAVRIHRRIDRRGRRRGVRSRRRRVLRRTASAGDRGMTSLSRRAFVTAATASLLVGCGGSPSDPDPAARPTNTPSPERSSATARQALGRSVPVGLRIPAIGVDTPVMQLGLAADGSVQVPPITANDRAGWYRHSPTPGQTGPSVILGHVTVGDFGDGVFRHLDRLRRGDRIAARLENGTTAEFAVTEVRTVAKAQFPAAEVYGNVNRPELRLVTCGGPLTGDGYRDNVIVFAASASASSSAGER</sequence>
<evidence type="ECO:0000313" key="17">
    <source>
        <dbReference type="Proteomes" id="UP001500456"/>
    </source>
</evidence>
<dbReference type="InterPro" id="IPR042001">
    <property type="entry name" value="Sortase_F"/>
</dbReference>
<dbReference type="Gene3D" id="1.10.287.130">
    <property type="match status" value="1"/>
</dbReference>
<dbReference type="PROSITE" id="PS50109">
    <property type="entry name" value="HIS_KIN"/>
    <property type="match status" value="1"/>
</dbReference>
<evidence type="ECO:0000256" key="5">
    <source>
        <dbReference type="ARBA" id="ARBA00022679"/>
    </source>
</evidence>
<dbReference type="EC" id="2.7.13.3" evidence="3"/>
<dbReference type="SUPFAM" id="SSF63817">
    <property type="entry name" value="Sortase"/>
    <property type="match status" value="1"/>
</dbReference>
<name>A0ABP7RAK0_9ACTN</name>
<dbReference type="CDD" id="cd00082">
    <property type="entry name" value="HisKA"/>
    <property type="match status" value="1"/>
</dbReference>
<gene>
    <name evidence="16" type="ORF">GCM10022232_33930</name>
</gene>
<evidence type="ECO:0000259" key="14">
    <source>
        <dbReference type="PROSITE" id="PS50109"/>
    </source>
</evidence>
<keyword evidence="10" id="KW-0902">Two-component regulatory system</keyword>
<evidence type="ECO:0000313" key="16">
    <source>
        <dbReference type="EMBL" id="GAA3994907.1"/>
    </source>
</evidence>
<keyword evidence="9 13" id="KW-1133">Transmembrane helix</keyword>
<evidence type="ECO:0000256" key="11">
    <source>
        <dbReference type="ARBA" id="ARBA00023136"/>
    </source>
</evidence>
<dbReference type="InterPro" id="IPR023365">
    <property type="entry name" value="Sortase_dom-sf"/>
</dbReference>
<keyword evidence="17" id="KW-1185">Reference proteome</keyword>
<dbReference type="CDD" id="cd06225">
    <property type="entry name" value="HAMP"/>
    <property type="match status" value="1"/>
</dbReference>
<dbReference type="InterPro" id="IPR036097">
    <property type="entry name" value="HisK_dim/P_sf"/>
</dbReference>
<dbReference type="InterPro" id="IPR005467">
    <property type="entry name" value="His_kinase_dom"/>
</dbReference>
<dbReference type="Gene3D" id="2.40.260.10">
    <property type="entry name" value="Sortase"/>
    <property type="match status" value="1"/>
</dbReference>
<dbReference type="InterPro" id="IPR003661">
    <property type="entry name" value="HisK_dim/P_dom"/>
</dbReference>
<dbReference type="SMART" id="SM00304">
    <property type="entry name" value="HAMP"/>
    <property type="match status" value="1"/>
</dbReference>
<feature type="domain" description="Histidine kinase" evidence="14">
    <location>
        <begin position="91"/>
        <end position="304"/>
    </location>
</feature>
<comment type="subcellular location">
    <subcellularLocation>
        <location evidence="2">Cell membrane</location>
    </subcellularLocation>
</comment>
<dbReference type="InterPro" id="IPR036890">
    <property type="entry name" value="HATPase_C_sf"/>
</dbReference>
<organism evidence="16 17">
    <name type="scientific">Streptomyces plumbiresistens</name>
    <dbReference type="NCBI Taxonomy" id="511811"/>
    <lineage>
        <taxon>Bacteria</taxon>
        <taxon>Bacillati</taxon>
        <taxon>Actinomycetota</taxon>
        <taxon>Actinomycetes</taxon>
        <taxon>Kitasatosporales</taxon>
        <taxon>Streptomycetaceae</taxon>
        <taxon>Streptomyces</taxon>
    </lineage>
</organism>
<dbReference type="InterPro" id="IPR005754">
    <property type="entry name" value="Sortase"/>
</dbReference>
<dbReference type="Pfam" id="PF02518">
    <property type="entry name" value="HATPase_c"/>
    <property type="match status" value="1"/>
</dbReference>
<dbReference type="CDD" id="cd00075">
    <property type="entry name" value="HATPase"/>
    <property type="match status" value="1"/>
</dbReference>
<feature type="region of interest" description="Disordered" evidence="12">
    <location>
        <begin position="392"/>
        <end position="436"/>
    </location>
</feature>
<keyword evidence="7" id="KW-0418">Kinase</keyword>
<evidence type="ECO:0000256" key="2">
    <source>
        <dbReference type="ARBA" id="ARBA00004236"/>
    </source>
</evidence>
<dbReference type="Pfam" id="PF00672">
    <property type="entry name" value="HAMP"/>
    <property type="match status" value="1"/>
</dbReference>
<dbReference type="SMART" id="SM00388">
    <property type="entry name" value="HisKA"/>
    <property type="match status" value="1"/>
</dbReference>
<dbReference type="InterPro" id="IPR050428">
    <property type="entry name" value="TCS_sensor_his_kinase"/>
</dbReference>
<dbReference type="PANTHER" id="PTHR45436">
    <property type="entry name" value="SENSOR HISTIDINE KINASE YKOH"/>
    <property type="match status" value="1"/>
</dbReference>
<dbReference type="SMART" id="SM00387">
    <property type="entry name" value="HATPase_c"/>
    <property type="match status" value="1"/>
</dbReference>
<dbReference type="Proteomes" id="UP001500456">
    <property type="component" value="Unassembled WGS sequence"/>
</dbReference>
<feature type="transmembrane region" description="Helical" evidence="13">
    <location>
        <begin position="6"/>
        <end position="29"/>
    </location>
</feature>
<keyword evidence="5" id="KW-0808">Transferase</keyword>
<keyword evidence="11 13" id="KW-0472">Membrane</keyword>
<dbReference type="Gene3D" id="3.30.565.10">
    <property type="entry name" value="Histidine kinase-like ATPase, C-terminal domain"/>
    <property type="match status" value="1"/>
</dbReference>
<accession>A0ABP7RAK0</accession>
<dbReference type="SUPFAM" id="SSF55874">
    <property type="entry name" value="ATPase domain of HSP90 chaperone/DNA topoisomerase II/histidine kinase"/>
    <property type="match status" value="1"/>
</dbReference>
<feature type="domain" description="HAMP" evidence="15">
    <location>
        <begin position="30"/>
        <end position="83"/>
    </location>
</feature>
<evidence type="ECO:0000256" key="7">
    <source>
        <dbReference type="ARBA" id="ARBA00022777"/>
    </source>
</evidence>
<dbReference type="PROSITE" id="PS50885">
    <property type="entry name" value="HAMP"/>
    <property type="match status" value="1"/>
</dbReference>
<feature type="compositionally biased region" description="Basic and acidic residues" evidence="12">
    <location>
        <begin position="418"/>
        <end position="436"/>
    </location>
</feature>